<dbReference type="Proteomes" id="UP000325218">
    <property type="component" value="Unassembled WGS sequence"/>
</dbReference>
<dbReference type="PROSITE" id="PS51677">
    <property type="entry name" value="NODB"/>
    <property type="match status" value="1"/>
</dbReference>
<comment type="caution">
    <text evidence="5">The sequence shown here is derived from an EMBL/GenBank/DDBJ whole genome shotgun (WGS) entry which is preliminary data.</text>
</comment>
<dbReference type="OrthoDB" id="2649545at2"/>
<dbReference type="AlphaFoldDB" id="A0A5D0CY59"/>
<accession>A0A5D0CY59</accession>
<reference evidence="5 6" key="1">
    <citation type="submission" date="2019-08" db="EMBL/GenBank/DDBJ databases">
        <title>Genome sequencing of Paenibacillus faecis DSM 23593(T).</title>
        <authorList>
            <person name="Kook J.-K."/>
            <person name="Park S.-N."/>
            <person name="Lim Y.K."/>
        </authorList>
    </citation>
    <scope>NUCLEOTIDE SEQUENCE [LARGE SCALE GENOMIC DNA]</scope>
    <source>
        <strain evidence="5 6">DSM 23593</strain>
    </source>
</reference>
<keyword evidence="2" id="KW-0378">Hydrolase</keyword>
<evidence type="ECO:0000256" key="2">
    <source>
        <dbReference type="ARBA" id="ARBA00022801"/>
    </source>
</evidence>
<sequence length="278" mass="30999">MFRIIKLMGVACGIAAVLLHGSPAAACGAPRQAAAVETFQMAAVAEPVQEAPESVETSAKPKNLAELRRQYSETFKFRGPNVKKIALTFDDVPDPRFTPRILDILHRYDVKSTFFAVGHRVKKYPDLVQRIHREGHVLGNHSFTHPQFRSRSVKQFQQEILRTEKTLSGIIGYRPKLLRPPYGEINEGQVKWAKKNGYTIVNWNVDSLDWKGIDRTKVKANVLNAAGPGSIVLFHAGGGTGSDLTGTIEALPEIIETLRDRGYQFVTLPELLNLPKYK</sequence>
<keyword evidence="1" id="KW-0479">Metal-binding</keyword>
<dbReference type="InterPro" id="IPR011330">
    <property type="entry name" value="Glyco_hydro/deAcase_b/a-brl"/>
</dbReference>
<feature type="chain" id="PRO_5022703808" evidence="3">
    <location>
        <begin position="27"/>
        <end position="278"/>
    </location>
</feature>
<evidence type="ECO:0000313" key="5">
    <source>
        <dbReference type="EMBL" id="TYA13635.1"/>
    </source>
</evidence>
<keyword evidence="6" id="KW-1185">Reference proteome</keyword>
<evidence type="ECO:0000259" key="4">
    <source>
        <dbReference type="PROSITE" id="PS51677"/>
    </source>
</evidence>
<evidence type="ECO:0000313" key="6">
    <source>
        <dbReference type="Proteomes" id="UP000325218"/>
    </source>
</evidence>
<proteinExistence type="predicted"/>
<feature type="signal peptide" evidence="3">
    <location>
        <begin position="1"/>
        <end position="26"/>
    </location>
</feature>
<dbReference type="GO" id="GO:0046872">
    <property type="term" value="F:metal ion binding"/>
    <property type="evidence" value="ECO:0007669"/>
    <property type="project" value="UniProtKB-KW"/>
</dbReference>
<dbReference type="Pfam" id="PF01522">
    <property type="entry name" value="Polysacc_deac_1"/>
    <property type="match status" value="1"/>
</dbReference>
<protein>
    <submittedName>
        <fullName evidence="5">Polysaccharide deacetylase family protein</fullName>
    </submittedName>
</protein>
<dbReference type="PANTHER" id="PTHR10587">
    <property type="entry name" value="GLYCOSYL TRANSFERASE-RELATED"/>
    <property type="match status" value="1"/>
</dbReference>
<gene>
    <name evidence="5" type="ORF">FRY98_13430</name>
</gene>
<dbReference type="GO" id="GO:0016020">
    <property type="term" value="C:membrane"/>
    <property type="evidence" value="ECO:0007669"/>
    <property type="project" value="TreeGrafter"/>
</dbReference>
<evidence type="ECO:0000256" key="3">
    <source>
        <dbReference type="SAM" id="SignalP"/>
    </source>
</evidence>
<organism evidence="5 6">
    <name type="scientific">Paenibacillus faecis</name>
    <dbReference type="NCBI Taxonomy" id="862114"/>
    <lineage>
        <taxon>Bacteria</taxon>
        <taxon>Bacillati</taxon>
        <taxon>Bacillota</taxon>
        <taxon>Bacilli</taxon>
        <taxon>Bacillales</taxon>
        <taxon>Paenibacillaceae</taxon>
        <taxon>Paenibacillus</taxon>
    </lineage>
</organism>
<dbReference type="InterPro" id="IPR050248">
    <property type="entry name" value="Polysacc_deacetylase_ArnD"/>
</dbReference>
<dbReference type="Gene3D" id="3.20.20.370">
    <property type="entry name" value="Glycoside hydrolase/deacetylase"/>
    <property type="match status" value="1"/>
</dbReference>
<dbReference type="RefSeq" id="WP_148452511.1">
    <property type="nucleotide sequence ID" value="NZ_VSDO01000002.1"/>
</dbReference>
<dbReference type="GO" id="GO:0016810">
    <property type="term" value="F:hydrolase activity, acting on carbon-nitrogen (but not peptide) bonds"/>
    <property type="evidence" value="ECO:0007669"/>
    <property type="project" value="InterPro"/>
</dbReference>
<dbReference type="PANTHER" id="PTHR10587:SF133">
    <property type="entry name" value="CHITIN DEACETYLASE 1-RELATED"/>
    <property type="match status" value="1"/>
</dbReference>
<evidence type="ECO:0000256" key="1">
    <source>
        <dbReference type="ARBA" id="ARBA00022723"/>
    </source>
</evidence>
<keyword evidence="3" id="KW-0732">Signal</keyword>
<feature type="domain" description="NodB homology" evidence="4">
    <location>
        <begin position="83"/>
        <end position="266"/>
    </location>
</feature>
<dbReference type="EMBL" id="VSDO01000002">
    <property type="protein sequence ID" value="TYA13635.1"/>
    <property type="molecule type" value="Genomic_DNA"/>
</dbReference>
<dbReference type="CDD" id="cd10917">
    <property type="entry name" value="CE4_NodB_like_6s_7s"/>
    <property type="match status" value="1"/>
</dbReference>
<dbReference type="SUPFAM" id="SSF88713">
    <property type="entry name" value="Glycoside hydrolase/deacetylase"/>
    <property type="match status" value="1"/>
</dbReference>
<name>A0A5D0CY59_9BACL</name>
<dbReference type="GO" id="GO:0005975">
    <property type="term" value="P:carbohydrate metabolic process"/>
    <property type="evidence" value="ECO:0007669"/>
    <property type="project" value="InterPro"/>
</dbReference>
<dbReference type="InterPro" id="IPR002509">
    <property type="entry name" value="NODB_dom"/>
</dbReference>